<organism evidence="2">
    <name type="scientific">Anguilla anguilla</name>
    <name type="common">European freshwater eel</name>
    <name type="synonym">Muraena anguilla</name>
    <dbReference type="NCBI Taxonomy" id="7936"/>
    <lineage>
        <taxon>Eukaryota</taxon>
        <taxon>Metazoa</taxon>
        <taxon>Chordata</taxon>
        <taxon>Craniata</taxon>
        <taxon>Vertebrata</taxon>
        <taxon>Euteleostomi</taxon>
        <taxon>Actinopterygii</taxon>
        <taxon>Neopterygii</taxon>
        <taxon>Teleostei</taxon>
        <taxon>Anguilliformes</taxon>
        <taxon>Anguillidae</taxon>
        <taxon>Anguilla</taxon>
    </lineage>
</organism>
<reference evidence="2" key="1">
    <citation type="submission" date="2014-11" db="EMBL/GenBank/DDBJ databases">
        <authorList>
            <person name="Amaro Gonzalez C."/>
        </authorList>
    </citation>
    <scope>NUCLEOTIDE SEQUENCE</scope>
</reference>
<proteinExistence type="predicted"/>
<protein>
    <submittedName>
        <fullName evidence="2">Uncharacterized protein</fullName>
    </submittedName>
</protein>
<feature type="transmembrane region" description="Helical" evidence="1">
    <location>
        <begin position="22"/>
        <end position="41"/>
    </location>
</feature>
<evidence type="ECO:0000313" key="2">
    <source>
        <dbReference type="EMBL" id="JAH81739.1"/>
    </source>
</evidence>
<reference evidence="2" key="2">
    <citation type="journal article" date="2015" name="Fish Shellfish Immunol.">
        <title>Early steps in the European eel (Anguilla anguilla)-Vibrio vulnificus interaction in the gills: Role of the RtxA13 toxin.</title>
        <authorList>
            <person name="Callol A."/>
            <person name="Pajuelo D."/>
            <person name="Ebbesson L."/>
            <person name="Teles M."/>
            <person name="MacKenzie S."/>
            <person name="Amaro C."/>
        </authorList>
    </citation>
    <scope>NUCLEOTIDE SEQUENCE</scope>
</reference>
<dbReference type="EMBL" id="GBXM01026838">
    <property type="protein sequence ID" value="JAH81739.1"/>
    <property type="molecule type" value="Transcribed_RNA"/>
</dbReference>
<dbReference type="AlphaFoldDB" id="A0A0E9VUB7"/>
<keyword evidence="1" id="KW-0812">Transmembrane</keyword>
<keyword evidence="1" id="KW-1133">Transmembrane helix</keyword>
<accession>A0A0E9VUB7</accession>
<keyword evidence="1" id="KW-0472">Membrane</keyword>
<sequence>MWKLDSFCVSLVMSLRQRVCQFFHFLYHSSSLLAVSWKVFLFPRSKRRNN</sequence>
<evidence type="ECO:0000256" key="1">
    <source>
        <dbReference type="SAM" id="Phobius"/>
    </source>
</evidence>
<name>A0A0E9VUB7_ANGAN</name>